<dbReference type="AlphaFoldDB" id="A0A0L0BWP8"/>
<dbReference type="Pfam" id="PF15497">
    <property type="entry name" value="SNAPC5"/>
    <property type="match status" value="1"/>
</dbReference>
<accession>A0A0L0BWP8</accession>
<proteinExistence type="predicted"/>
<evidence type="ECO:0000256" key="1">
    <source>
        <dbReference type="SAM" id="MobiDB-lite"/>
    </source>
</evidence>
<name>A0A0L0BWP8_LUCCU</name>
<dbReference type="GO" id="GO:0006366">
    <property type="term" value="P:transcription by RNA polymerase II"/>
    <property type="evidence" value="ECO:0007669"/>
    <property type="project" value="InterPro"/>
</dbReference>
<dbReference type="EMBL" id="JRES01001227">
    <property type="protein sequence ID" value="KNC24453.1"/>
    <property type="molecule type" value="Genomic_DNA"/>
</dbReference>
<organism evidence="2 3">
    <name type="scientific">Lucilia cuprina</name>
    <name type="common">Green bottle fly</name>
    <name type="synonym">Australian sheep blowfly</name>
    <dbReference type="NCBI Taxonomy" id="7375"/>
    <lineage>
        <taxon>Eukaryota</taxon>
        <taxon>Metazoa</taxon>
        <taxon>Ecdysozoa</taxon>
        <taxon>Arthropoda</taxon>
        <taxon>Hexapoda</taxon>
        <taxon>Insecta</taxon>
        <taxon>Pterygota</taxon>
        <taxon>Neoptera</taxon>
        <taxon>Endopterygota</taxon>
        <taxon>Diptera</taxon>
        <taxon>Brachycera</taxon>
        <taxon>Muscomorpha</taxon>
        <taxon>Oestroidea</taxon>
        <taxon>Calliphoridae</taxon>
        <taxon>Luciliinae</taxon>
        <taxon>Lucilia</taxon>
    </lineage>
</organism>
<feature type="compositionally biased region" description="Acidic residues" evidence="1">
    <location>
        <begin position="125"/>
        <end position="141"/>
    </location>
</feature>
<dbReference type="InterPro" id="IPR029138">
    <property type="entry name" value="SNAPC5"/>
</dbReference>
<evidence type="ECO:0000313" key="2">
    <source>
        <dbReference type="EMBL" id="KNC24453.1"/>
    </source>
</evidence>
<dbReference type="GO" id="GO:0005634">
    <property type="term" value="C:nucleus"/>
    <property type="evidence" value="ECO:0007669"/>
    <property type="project" value="InterPro"/>
</dbReference>
<feature type="region of interest" description="Disordered" evidence="1">
    <location>
        <begin position="118"/>
        <end position="149"/>
    </location>
</feature>
<gene>
    <name evidence="2" type="ORF">FF38_10530</name>
</gene>
<dbReference type="OrthoDB" id="8067224at2759"/>
<comment type="caution">
    <text evidence="2">The sequence shown here is derived from an EMBL/GenBank/DDBJ whole genome shotgun (WGS) entry which is preliminary data.</text>
</comment>
<sequence length="149" mass="17159">MSSKKAQKLKIQAVQKEQVQLVQIENILTNLLTQVNESINELKVEELQIKSSLIEQYTSNNCDELPTTSAQAASRHNSIQPTTDPLSIEQTNIKMDMEGIDDINKQILALETLLVPLKKEKYKEEEEEEYDDDEEEDDDEEYKPSDEDE</sequence>
<evidence type="ECO:0000313" key="3">
    <source>
        <dbReference type="Proteomes" id="UP000037069"/>
    </source>
</evidence>
<dbReference type="Proteomes" id="UP000037069">
    <property type="component" value="Unassembled WGS sequence"/>
</dbReference>
<dbReference type="GO" id="GO:0006384">
    <property type="term" value="P:transcription initiation at RNA polymerase III promoter"/>
    <property type="evidence" value="ECO:0007669"/>
    <property type="project" value="InterPro"/>
</dbReference>
<keyword evidence="3" id="KW-1185">Reference proteome</keyword>
<reference evidence="2 3" key="1">
    <citation type="journal article" date="2015" name="Nat. Commun.">
        <title>Lucilia cuprina genome unlocks parasitic fly biology to underpin future interventions.</title>
        <authorList>
            <person name="Anstead C.A."/>
            <person name="Korhonen P.K."/>
            <person name="Young N.D."/>
            <person name="Hall R.S."/>
            <person name="Jex A.R."/>
            <person name="Murali S.C."/>
            <person name="Hughes D.S."/>
            <person name="Lee S.F."/>
            <person name="Perry T."/>
            <person name="Stroehlein A.J."/>
            <person name="Ansell B.R."/>
            <person name="Breugelmans B."/>
            <person name="Hofmann A."/>
            <person name="Qu J."/>
            <person name="Dugan S."/>
            <person name="Lee S.L."/>
            <person name="Chao H."/>
            <person name="Dinh H."/>
            <person name="Han Y."/>
            <person name="Doddapaneni H.V."/>
            <person name="Worley K.C."/>
            <person name="Muzny D.M."/>
            <person name="Ioannidis P."/>
            <person name="Waterhouse R.M."/>
            <person name="Zdobnov E.M."/>
            <person name="James P.J."/>
            <person name="Bagnall N.H."/>
            <person name="Kotze A.C."/>
            <person name="Gibbs R.A."/>
            <person name="Richards S."/>
            <person name="Batterham P."/>
            <person name="Gasser R.B."/>
        </authorList>
    </citation>
    <scope>NUCLEOTIDE SEQUENCE [LARGE SCALE GENOMIC DNA]</scope>
    <source>
        <strain evidence="2 3">LS</strain>
        <tissue evidence="2">Full body</tissue>
    </source>
</reference>
<protein>
    <submittedName>
        <fullName evidence="2">Uncharacterized protein</fullName>
    </submittedName>
</protein>